<protein>
    <submittedName>
        <fullName evidence="2">Uncharacterized protein</fullName>
    </submittedName>
</protein>
<dbReference type="EMBL" id="CP003601">
    <property type="protein sequence ID" value="AFY97064.1"/>
    <property type="molecule type" value="Genomic_DNA"/>
</dbReference>
<dbReference type="KEGG" id="cmp:Cha6605_6237"/>
<keyword evidence="1" id="KW-0472">Membrane</keyword>
<feature type="transmembrane region" description="Helical" evidence="1">
    <location>
        <begin position="175"/>
        <end position="192"/>
    </location>
</feature>
<evidence type="ECO:0000313" key="3">
    <source>
        <dbReference type="Proteomes" id="UP000010366"/>
    </source>
</evidence>
<dbReference type="OrthoDB" id="575751at2"/>
<organism evidence="2 3">
    <name type="scientific">Chamaesiphon minutus (strain ATCC 27169 / PCC 6605)</name>
    <dbReference type="NCBI Taxonomy" id="1173020"/>
    <lineage>
        <taxon>Bacteria</taxon>
        <taxon>Bacillati</taxon>
        <taxon>Cyanobacteriota</taxon>
        <taxon>Cyanophyceae</taxon>
        <taxon>Gomontiellales</taxon>
        <taxon>Chamaesiphonaceae</taxon>
        <taxon>Chamaesiphon</taxon>
    </lineage>
</organism>
<name>K9US18_CHAP6</name>
<gene>
    <name evidence="2" type="ORF">Cha6605_6237</name>
</gene>
<dbReference type="RefSeq" id="WP_015328949.1">
    <property type="nucleotide sequence ID" value="NC_020053.1"/>
</dbReference>
<sequence>MISNASKILYQEKFNMSKIREELLDTIHTLIKTSRALPKEGSMKEMMLLLLAEIWDFLKLPVGSIRDYLKSLRLSRKSRISKIEDEHMSRLNRIVGYRIFREDDLAIFDNRIDEIKRKYPPQDLEVEVKEMKDSTDEHLEYQKDRNEILGSYLPVLGIAFITLLFIYVYGTEFIYSKQGSLVLALVISFFTCKNKFMLTYDISVAKHVKLLLERIESNI</sequence>
<dbReference type="HOGENOM" id="CLU_1259568_0_0_3"/>
<keyword evidence="1" id="KW-0812">Transmembrane</keyword>
<evidence type="ECO:0000256" key="1">
    <source>
        <dbReference type="SAM" id="Phobius"/>
    </source>
</evidence>
<keyword evidence="3" id="KW-1185">Reference proteome</keyword>
<keyword evidence="2" id="KW-0614">Plasmid</keyword>
<evidence type="ECO:0000313" key="2">
    <source>
        <dbReference type="EMBL" id="AFY97064.1"/>
    </source>
</evidence>
<dbReference type="AlphaFoldDB" id="K9US18"/>
<reference evidence="2 3" key="1">
    <citation type="submission" date="2012-05" db="EMBL/GenBank/DDBJ databases">
        <title>Noncontiguous Finished plasmid 1 of genome of Chamaesiphon sp. PCC 6605.</title>
        <authorList>
            <consortium name="US DOE Joint Genome Institute"/>
            <person name="Gugger M."/>
            <person name="Coursin T."/>
            <person name="Rippka R."/>
            <person name="Tandeau De Marsac N."/>
            <person name="Huntemann M."/>
            <person name="Wei C.-L."/>
            <person name="Han J."/>
            <person name="Detter J.C."/>
            <person name="Han C."/>
            <person name="Tapia R."/>
            <person name="Chen A."/>
            <person name="Kyrpides N."/>
            <person name="Mavromatis K."/>
            <person name="Markowitz V."/>
            <person name="Szeto E."/>
            <person name="Ivanova N."/>
            <person name="Pagani I."/>
            <person name="Pati A."/>
            <person name="Goodwin L."/>
            <person name="Nordberg H.P."/>
            <person name="Cantor M.N."/>
            <person name="Hua S.X."/>
            <person name="Woyke T."/>
            <person name="Kerfeld C.A."/>
        </authorList>
    </citation>
    <scope>NUCLEOTIDE SEQUENCE [LARGE SCALE GENOMIC DNA]</scope>
    <source>
        <strain evidence="3">ATCC 27169 / PCC 6605</strain>
        <plasmid evidence="3">Plasmid pCHA6605.01</plasmid>
    </source>
</reference>
<keyword evidence="1" id="KW-1133">Transmembrane helix</keyword>
<dbReference type="Proteomes" id="UP000010366">
    <property type="component" value="Plasmid pCHA6605.01"/>
</dbReference>
<feature type="transmembrane region" description="Helical" evidence="1">
    <location>
        <begin position="149"/>
        <end position="169"/>
    </location>
</feature>
<accession>K9US18</accession>
<geneLocation type="plasmid" evidence="2 3">
    <name>pCHA6605.01</name>
</geneLocation>
<proteinExistence type="predicted"/>